<evidence type="ECO:0000256" key="1">
    <source>
        <dbReference type="SAM" id="Phobius"/>
    </source>
</evidence>
<feature type="transmembrane region" description="Helical" evidence="1">
    <location>
        <begin position="122"/>
        <end position="140"/>
    </location>
</feature>
<dbReference type="AlphaFoldDB" id="A0AAW9FEL8"/>
<keyword evidence="1" id="KW-1133">Transmembrane helix</keyword>
<comment type="caution">
    <text evidence="2">The sequence shown here is derived from an EMBL/GenBank/DDBJ whole genome shotgun (WGS) entry which is preliminary data.</text>
</comment>
<feature type="transmembrane region" description="Helical" evidence="1">
    <location>
        <begin position="22"/>
        <end position="44"/>
    </location>
</feature>
<accession>A0AAW9FEL8</accession>
<dbReference type="RefSeq" id="WP_320202836.1">
    <property type="nucleotide sequence ID" value="NZ_CP192781.1"/>
</dbReference>
<proteinExistence type="predicted"/>
<keyword evidence="1" id="KW-0812">Transmembrane</keyword>
<sequence length="247" mass="27199">MSDADARVEYPQHSTLLTFARMLLLCLAALIFTLGSIAYFLSNLPLSVPLNTSSLIRAMLHPGISSPQALTLFSGLLYVGRILDPPPSPPQMQRPIFPWWLLNRPFIGVVIGVFIFSLPIQVIIGLSGIAYLLSFGLLLYNTPRLLAKGAIGIAALLMLCFLGGVGLAALLPLSFTVEECRNETNFLLRSGEKLPCSEFMFVGDANGFIIRHDQSSMFLPLADLTSEARDELRTVHRSLRSEFNLFD</sequence>
<keyword evidence="1" id="KW-0472">Membrane</keyword>
<name>A0AAW9FEL8_9HYPH</name>
<feature type="transmembrane region" description="Helical" evidence="1">
    <location>
        <begin position="152"/>
        <end position="175"/>
    </location>
</feature>
<reference evidence="2" key="1">
    <citation type="journal article" date="2023" name="Phytobiomes J">
        <title>Deciphering the key players within the bacterial microbiota associated with aerial crown gall tumors on rhododendron: Insights into the gallobiome.</title>
        <authorList>
            <person name="Kuzmanovic N."/>
            <person name="Nesme J."/>
            <person name="Wolf J."/>
            <person name="Neumann-Schaal M."/>
            <person name="Petersen J."/>
            <person name="Fernandez-Gnecco G."/>
            <person name="Sproeer C."/>
            <person name="Bunk B."/>
            <person name="Overmann J."/>
            <person name="Sorensen S.J."/>
            <person name="Idczak E."/>
            <person name="Smalla K."/>
        </authorList>
    </citation>
    <scope>NUCLEOTIDE SEQUENCE</scope>
    <source>
        <strain evidence="2">Rho-11.1</strain>
    </source>
</reference>
<protein>
    <submittedName>
        <fullName evidence="2">Uncharacterized protein</fullName>
    </submittedName>
</protein>
<gene>
    <name evidence="2" type="ORF">RMR22_11890</name>
</gene>
<evidence type="ECO:0000313" key="2">
    <source>
        <dbReference type="EMBL" id="MDX8302952.1"/>
    </source>
</evidence>
<organism evidence="2">
    <name type="scientific">Agrobacterium rosae</name>
    <dbReference type="NCBI Taxonomy" id="1972867"/>
    <lineage>
        <taxon>Bacteria</taxon>
        <taxon>Pseudomonadati</taxon>
        <taxon>Pseudomonadota</taxon>
        <taxon>Alphaproteobacteria</taxon>
        <taxon>Hyphomicrobiales</taxon>
        <taxon>Rhizobiaceae</taxon>
        <taxon>Rhizobium/Agrobacterium group</taxon>
        <taxon>Agrobacterium</taxon>
    </lineage>
</organism>
<dbReference type="EMBL" id="JAVRAF010000003">
    <property type="protein sequence ID" value="MDX8302952.1"/>
    <property type="molecule type" value="Genomic_DNA"/>
</dbReference>
<feature type="transmembrane region" description="Helical" evidence="1">
    <location>
        <begin position="96"/>
        <end position="116"/>
    </location>
</feature>